<keyword evidence="13" id="KW-0830">Ubiquinone</keyword>
<keyword evidence="10" id="KW-0812">Transmembrane</keyword>
<evidence type="ECO:0000256" key="8">
    <source>
        <dbReference type="ARBA" id="ARBA00023014"/>
    </source>
</evidence>
<dbReference type="PROSITE" id="PS00198">
    <property type="entry name" value="4FE4S_FER_1"/>
    <property type="match status" value="1"/>
</dbReference>
<evidence type="ECO:0000256" key="4">
    <source>
        <dbReference type="ARBA" id="ARBA00022737"/>
    </source>
</evidence>
<dbReference type="Pfam" id="PF12838">
    <property type="entry name" value="Fer4_7"/>
    <property type="match status" value="1"/>
</dbReference>
<dbReference type="Proteomes" id="UP000094056">
    <property type="component" value="Unassembled WGS sequence"/>
</dbReference>
<evidence type="ECO:0000256" key="5">
    <source>
        <dbReference type="ARBA" id="ARBA00022967"/>
    </source>
</evidence>
<feature type="domain" description="4Fe-4S ferredoxin-type" evidence="11">
    <location>
        <begin position="141"/>
        <end position="161"/>
    </location>
</feature>
<dbReference type="PROSITE" id="PS51379">
    <property type="entry name" value="4FE4S_FER_2"/>
    <property type="match status" value="2"/>
</dbReference>
<feature type="domain" description="4Fe-4S" evidence="12">
    <location>
        <begin position="32"/>
        <end position="93"/>
    </location>
</feature>
<dbReference type="PANTHER" id="PTHR43560:SF1">
    <property type="entry name" value="ION-TRANSLOCATING OXIDOREDUCTASE COMPLEX SUBUNIT B"/>
    <property type="match status" value="1"/>
</dbReference>
<keyword evidence="3" id="KW-0479">Metal-binding</keyword>
<evidence type="ECO:0000256" key="6">
    <source>
        <dbReference type="ARBA" id="ARBA00022982"/>
    </source>
</evidence>
<keyword evidence="8" id="KW-0411">Iron-sulfur</keyword>
<dbReference type="GO" id="GO:0046872">
    <property type="term" value="F:metal ion binding"/>
    <property type="evidence" value="ECO:0007669"/>
    <property type="project" value="UniProtKB-KW"/>
</dbReference>
<keyword evidence="9 10" id="KW-0472">Membrane</keyword>
<dbReference type="InterPro" id="IPR017900">
    <property type="entry name" value="4Fe4S_Fe_S_CS"/>
</dbReference>
<dbReference type="Pfam" id="PF04060">
    <property type="entry name" value="FeS"/>
    <property type="match status" value="1"/>
</dbReference>
<feature type="transmembrane region" description="Helical" evidence="10">
    <location>
        <begin position="6"/>
        <end position="30"/>
    </location>
</feature>
<dbReference type="NCBIfam" id="TIGR01944">
    <property type="entry name" value="rnfB"/>
    <property type="match status" value="1"/>
</dbReference>
<proteinExistence type="inferred from homology"/>
<dbReference type="InterPro" id="IPR007202">
    <property type="entry name" value="4Fe-4S_dom"/>
</dbReference>
<keyword evidence="4" id="KW-0677">Repeat</keyword>
<keyword evidence="6" id="KW-0249">Electron transport</keyword>
<dbReference type="PROSITE" id="PS51656">
    <property type="entry name" value="4FE4S"/>
    <property type="match status" value="1"/>
</dbReference>
<dbReference type="GO" id="GO:0051539">
    <property type="term" value="F:4 iron, 4 sulfur cluster binding"/>
    <property type="evidence" value="ECO:0007669"/>
    <property type="project" value="UniProtKB-KW"/>
</dbReference>
<dbReference type="InterPro" id="IPR050395">
    <property type="entry name" value="4Fe4S_Ferredoxin_RnfB"/>
</dbReference>
<evidence type="ECO:0000259" key="12">
    <source>
        <dbReference type="PROSITE" id="PS51656"/>
    </source>
</evidence>
<evidence type="ECO:0000256" key="9">
    <source>
        <dbReference type="ARBA" id="ARBA00023136"/>
    </source>
</evidence>
<evidence type="ECO:0000256" key="1">
    <source>
        <dbReference type="ARBA" id="ARBA00022448"/>
    </source>
</evidence>
<dbReference type="Gene3D" id="3.30.70.20">
    <property type="match status" value="1"/>
</dbReference>
<evidence type="ECO:0000313" key="13">
    <source>
        <dbReference type="EMBL" id="ODS32371.1"/>
    </source>
</evidence>
<dbReference type="Gene3D" id="1.10.15.40">
    <property type="entry name" value="Electron transport complex subunit B, putative Fe-S cluster"/>
    <property type="match status" value="1"/>
</dbReference>
<keyword evidence="7" id="KW-0408">Iron</keyword>
<dbReference type="InterPro" id="IPR017896">
    <property type="entry name" value="4Fe4S_Fe-S-bd"/>
</dbReference>
<protein>
    <submittedName>
        <fullName evidence="13">Sodium dependent NADH:ubiquinone oxidoreductase</fullName>
    </submittedName>
</protein>
<sequence length="207" mass="22392">MDVIISIAIVMGSLGMILGISLAIAARIFYIETDPRQDQIENLLPGVNCGACGFTGCDRYAEAITKSKDKIEINLCTPGGEETTEAIGGIMGVKAEKREKRIAVLMCSAKNVKDKFSYSGPGNCRSAFLTQGGQKNCKYGCLGFGDCAEVCPTEAIYMDENNMPHVIEERCIACGKCAEICPKNLYQILPVSNYVHVRCKNLDKGVS</sequence>
<dbReference type="AlphaFoldDB" id="A0A1E3X9R6"/>
<evidence type="ECO:0000256" key="10">
    <source>
        <dbReference type="SAM" id="Phobius"/>
    </source>
</evidence>
<accession>A0A1E3X9R6</accession>
<evidence type="ECO:0000256" key="3">
    <source>
        <dbReference type="ARBA" id="ARBA00022723"/>
    </source>
</evidence>
<keyword evidence="1" id="KW-0813">Transport</keyword>
<dbReference type="InterPro" id="IPR010207">
    <property type="entry name" value="Elect_transpt_cplx_RnfB/RsxB"/>
</dbReference>
<evidence type="ECO:0000259" key="11">
    <source>
        <dbReference type="PROSITE" id="PS51379"/>
    </source>
</evidence>
<reference evidence="13 14" key="1">
    <citation type="submission" date="2016-07" db="EMBL/GenBank/DDBJ databases">
        <title>Draft genome of Scalindua rubra, obtained from a brine-seawater interface in the Red Sea, sheds light on salt adaptation in anammox bacteria.</title>
        <authorList>
            <person name="Speth D.R."/>
            <person name="Lagkouvardos I."/>
            <person name="Wang Y."/>
            <person name="Qian P.-Y."/>
            <person name="Dutilh B.E."/>
            <person name="Jetten M.S."/>
        </authorList>
    </citation>
    <scope>NUCLEOTIDE SEQUENCE [LARGE SCALE GENOMIC DNA]</scope>
    <source>
        <strain evidence="13">BSI-1</strain>
    </source>
</reference>
<feature type="domain" description="4Fe-4S ferredoxin-type" evidence="11">
    <location>
        <begin position="162"/>
        <end position="191"/>
    </location>
</feature>
<gene>
    <name evidence="13" type="ORF">SCARUB_02522</name>
</gene>
<evidence type="ECO:0000256" key="2">
    <source>
        <dbReference type="ARBA" id="ARBA00022485"/>
    </source>
</evidence>
<name>A0A1E3X9R6_9BACT</name>
<keyword evidence="5" id="KW-1278">Translocase</keyword>
<comment type="caution">
    <text evidence="13">The sequence shown here is derived from an EMBL/GenBank/DDBJ whole genome shotgun (WGS) entry which is preliminary data.</text>
</comment>
<dbReference type="HAMAP" id="MF_00463">
    <property type="entry name" value="RsxB_RnfB"/>
    <property type="match status" value="1"/>
</dbReference>
<organism evidence="13 14">
    <name type="scientific">Candidatus Scalindua rubra</name>
    <dbReference type="NCBI Taxonomy" id="1872076"/>
    <lineage>
        <taxon>Bacteria</taxon>
        <taxon>Pseudomonadati</taxon>
        <taxon>Planctomycetota</taxon>
        <taxon>Candidatus Brocadiia</taxon>
        <taxon>Candidatus Brocadiales</taxon>
        <taxon>Candidatus Scalinduaceae</taxon>
        <taxon>Candidatus Scalindua</taxon>
    </lineage>
</organism>
<keyword evidence="10" id="KW-1133">Transmembrane helix</keyword>
<keyword evidence="2" id="KW-0004">4Fe-4S</keyword>
<evidence type="ECO:0000256" key="7">
    <source>
        <dbReference type="ARBA" id="ARBA00023004"/>
    </source>
</evidence>
<feature type="non-terminal residue" evidence="13">
    <location>
        <position position="207"/>
    </location>
</feature>
<evidence type="ECO:0000313" key="14">
    <source>
        <dbReference type="Proteomes" id="UP000094056"/>
    </source>
</evidence>
<dbReference type="EMBL" id="MAYW01000066">
    <property type="protein sequence ID" value="ODS32371.1"/>
    <property type="molecule type" value="Genomic_DNA"/>
</dbReference>
<dbReference type="SUPFAM" id="SSF54862">
    <property type="entry name" value="4Fe-4S ferredoxins"/>
    <property type="match status" value="1"/>
</dbReference>
<dbReference type="GO" id="GO:0009055">
    <property type="term" value="F:electron transfer activity"/>
    <property type="evidence" value="ECO:0007669"/>
    <property type="project" value="InterPro"/>
</dbReference>
<dbReference type="PANTHER" id="PTHR43560">
    <property type="entry name" value="ION-TRANSLOCATING OXIDOREDUCTASE COMPLEX SUBUNIT B"/>
    <property type="match status" value="1"/>
</dbReference>